<reference evidence="2 3" key="1">
    <citation type="submission" date="2016-10" db="EMBL/GenBank/DDBJ databases">
        <authorList>
            <person name="de Groot N.N."/>
        </authorList>
    </citation>
    <scope>NUCLEOTIDE SEQUENCE [LARGE SCALE GENOMIC DNA]</scope>
    <source>
        <strain evidence="2 3">IPL20</strain>
    </source>
</reference>
<evidence type="ECO:0000313" key="3">
    <source>
        <dbReference type="Proteomes" id="UP000199074"/>
    </source>
</evidence>
<dbReference type="RefSeq" id="WP_092424205.1">
    <property type="nucleotide sequence ID" value="NZ_FPCK01000002.1"/>
</dbReference>
<dbReference type="EMBL" id="FPCK01000002">
    <property type="protein sequence ID" value="SFV35027.1"/>
    <property type="molecule type" value="Genomic_DNA"/>
</dbReference>
<protein>
    <recommendedName>
        <fullName evidence="4">Porin</fullName>
    </recommendedName>
</protein>
<evidence type="ECO:0000256" key="1">
    <source>
        <dbReference type="SAM" id="SignalP"/>
    </source>
</evidence>
<sequence>MKLKSLILGSVAAAGLSTAGYAADLGVLTSLDVCDALGLSGLTISSDNNCLQITGGVSYEFIWGDWNREATVAGTFDEVTGGNLANGRKIPAGNSVVDPVTGEVYEHDWESKVEAWLKAVGTADSDFGPAKAVIKLKSVERLQTWNEGRSNRQGTTFNAVPATTVNGDTTAGFVIDEAYVSVGDTTVIMAGKKGSIANLDDDAPFNFLGLFISDDIDGKGVGIDADTDYLGGYSIQVVSDLGNGVNVGVGLENLGGAFDLNNTVAAATTVAPSQQGTLVGVVSYAGQGITAHVTGAAFGVLDGTVESWAVHAGATGSFDMFKVRGAVSYWDNHKFRGVDVLNALATAEASFDLFKIAISGEVANVSGAGVDYTDYGFGGSIGANITEGVSINLGARYFFDDTSIFGDDLSTWQVAAQVVAAVTETIKVTGEIGGYFGDGISARNYPATSYGFTEDSVFYGAAELAWAPGGGFTSSIKGEINSEEAYKVTFKAAKSFE</sequence>
<keyword evidence="3" id="KW-1185">Reference proteome</keyword>
<feature type="signal peptide" evidence="1">
    <location>
        <begin position="1"/>
        <end position="22"/>
    </location>
</feature>
<gene>
    <name evidence="2" type="ORF">SAMN05216456_2051</name>
</gene>
<dbReference type="Proteomes" id="UP000199074">
    <property type="component" value="Unassembled WGS sequence"/>
</dbReference>
<organism evidence="2 3">
    <name type="scientific">Devosia crocina</name>
    <dbReference type="NCBI Taxonomy" id="429728"/>
    <lineage>
        <taxon>Bacteria</taxon>
        <taxon>Pseudomonadati</taxon>
        <taxon>Pseudomonadota</taxon>
        <taxon>Alphaproteobacteria</taxon>
        <taxon>Hyphomicrobiales</taxon>
        <taxon>Devosiaceae</taxon>
        <taxon>Devosia</taxon>
    </lineage>
</organism>
<dbReference type="OrthoDB" id="7801681at2"/>
<dbReference type="AlphaFoldDB" id="A0A1I7NK52"/>
<proteinExistence type="predicted"/>
<feature type="chain" id="PRO_5011665583" description="Porin" evidence="1">
    <location>
        <begin position="23"/>
        <end position="497"/>
    </location>
</feature>
<evidence type="ECO:0000313" key="2">
    <source>
        <dbReference type="EMBL" id="SFV35027.1"/>
    </source>
</evidence>
<evidence type="ECO:0008006" key="4">
    <source>
        <dbReference type="Google" id="ProtNLM"/>
    </source>
</evidence>
<keyword evidence="1" id="KW-0732">Signal</keyword>
<dbReference type="STRING" id="429728.SAMN05216456_2051"/>
<accession>A0A1I7NK52</accession>
<name>A0A1I7NK52_9HYPH</name>